<feature type="repeat" description="WD" evidence="7">
    <location>
        <begin position="24"/>
        <end position="63"/>
    </location>
</feature>
<evidence type="ECO:0000256" key="6">
    <source>
        <dbReference type="ARBA" id="ARBA00040563"/>
    </source>
</evidence>
<keyword evidence="1 7" id="KW-0853">WD repeat</keyword>
<dbReference type="PROSITE" id="PS00678">
    <property type="entry name" value="WD_REPEATS_1"/>
    <property type="match status" value="1"/>
</dbReference>
<protein>
    <recommendedName>
        <fullName evidence="6">ASTRA-associated protein 1</fullName>
    </recommendedName>
</protein>
<dbReference type="SMART" id="SM00320">
    <property type="entry name" value="WD40"/>
    <property type="match status" value="5"/>
</dbReference>
<name>A0A1A0H4X6_9ASCO</name>
<dbReference type="Proteomes" id="UP000092555">
    <property type="component" value="Unassembled WGS sequence"/>
</dbReference>
<dbReference type="InterPro" id="IPR036322">
    <property type="entry name" value="WD40_repeat_dom_sf"/>
</dbReference>
<evidence type="ECO:0000256" key="2">
    <source>
        <dbReference type="ARBA" id="ARBA00022737"/>
    </source>
</evidence>
<gene>
    <name evidence="8" type="ORF">METBIDRAFT_33594</name>
</gene>
<evidence type="ECO:0000256" key="5">
    <source>
        <dbReference type="ARBA" id="ARBA00037931"/>
    </source>
</evidence>
<evidence type="ECO:0000256" key="7">
    <source>
        <dbReference type="PROSITE-ProRule" id="PRU00221"/>
    </source>
</evidence>
<dbReference type="SUPFAM" id="SSF50978">
    <property type="entry name" value="WD40 repeat-like"/>
    <property type="match status" value="1"/>
</dbReference>
<comment type="caution">
    <text evidence="8">The sequence shown here is derived from an EMBL/GenBank/DDBJ whole genome shotgun (WGS) entry which is preliminary data.</text>
</comment>
<dbReference type="EMBL" id="LXTC01000008">
    <property type="protein sequence ID" value="OBA18962.1"/>
    <property type="molecule type" value="Genomic_DNA"/>
</dbReference>
<evidence type="ECO:0000313" key="8">
    <source>
        <dbReference type="EMBL" id="OBA18962.1"/>
    </source>
</evidence>
<proteinExistence type="inferred from homology"/>
<sequence length="428" mass="48281">MYALSKHLASVRTQNYPMLPKFSLRAHKAPLTCLTCHQDKLVSSDRDGFIIIWNLTSRRPMALWRAHDGHILTLKLSPMGLISHGRDSMIRIWDLSLEYLKTCSENMSDIAALGAKLNPLLPQPIHAEIPVNALNFCNVDFCDGMMITPATVDSDNFDIYEVSDPFGLFNFKRVLQNISPLSLLRSEHLIEEIGASQHQDKRGGNGVIMRTLFVERSLFFVGYESGAIYGFSIEQNNHDKASVKERSIIFKDCNLSIVFSLHEHNPLPILSLVLNSATSELYTGSASKKLICYNVRNLLDIKFKQDENTSNFTPHNLRHYGIQCIQITNKMILTGFWDGVIKGFTNDFEEATRLERKEESIRPEHDGEISKPAKKSICMEIWAPCFQNSSVSCFNGRKNTLRRAATGKDTLLFVGYGDGLITAFKGIN</sequence>
<dbReference type="InterPro" id="IPR001680">
    <property type="entry name" value="WD40_rpt"/>
</dbReference>
<evidence type="ECO:0000256" key="3">
    <source>
        <dbReference type="ARBA" id="ARBA00022853"/>
    </source>
</evidence>
<evidence type="ECO:0000313" key="9">
    <source>
        <dbReference type="Proteomes" id="UP000092555"/>
    </source>
</evidence>
<dbReference type="InterPro" id="IPR015943">
    <property type="entry name" value="WD40/YVTN_repeat-like_dom_sf"/>
</dbReference>
<dbReference type="AlphaFoldDB" id="A0A1A0H4X6"/>
<dbReference type="GO" id="GO:0006325">
    <property type="term" value="P:chromatin organization"/>
    <property type="evidence" value="ECO:0007669"/>
    <property type="project" value="UniProtKB-KW"/>
</dbReference>
<keyword evidence="9" id="KW-1185">Reference proteome</keyword>
<comment type="similarity">
    <text evidence="5">Belongs to the WD repeat ASA1 family.</text>
</comment>
<keyword evidence="2" id="KW-0677">Repeat</keyword>
<dbReference type="InterPro" id="IPR019775">
    <property type="entry name" value="WD40_repeat_CS"/>
</dbReference>
<reference evidence="8 9" key="1">
    <citation type="submission" date="2016-05" db="EMBL/GenBank/DDBJ databases">
        <title>Comparative genomics of biotechnologically important yeasts.</title>
        <authorList>
            <consortium name="DOE Joint Genome Institute"/>
            <person name="Riley R."/>
            <person name="Haridas S."/>
            <person name="Wolfe K.H."/>
            <person name="Lopes M.R."/>
            <person name="Hittinger C.T."/>
            <person name="Goker M."/>
            <person name="Salamov A."/>
            <person name="Wisecaver J."/>
            <person name="Long T.M."/>
            <person name="Aerts A.L."/>
            <person name="Barry K."/>
            <person name="Choi C."/>
            <person name="Clum A."/>
            <person name="Coughlan A.Y."/>
            <person name="Deshpande S."/>
            <person name="Douglass A.P."/>
            <person name="Hanson S.J."/>
            <person name="Klenk H.-P."/>
            <person name="LaButti K."/>
            <person name="Lapidus A."/>
            <person name="Lindquist E."/>
            <person name="Lipzen A."/>
            <person name="Meier-kolthoff J.P."/>
            <person name="Ohm R.A."/>
            <person name="Otillar R.P."/>
            <person name="Pangilinan J."/>
            <person name="Peng Y."/>
            <person name="Rokas A."/>
            <person name="Rosa C.A."/>
            <person name="Scheuner C."/>
            <person name="Sibirny A.A."/>
            <person name="Slot J.C."/>
            <person name="Stielow J.B."/>
            <person name="Sun H."/>
            <person name="Kurtzman C.P."/>
            <person name="Blackwell M."/>
            <person name="Grigoriev I.V."/>
            <person name="Jeffries T.W."/>
        </authorList>
    </citation>
    <scope>NUCLEOTIDE SEQUENCE [LARGE SCALE GENOMIC DNA]</scope>
    <source>
        <strain evidence="8 9">NRRL YB-4993</strain>
    </source>
</reference>
<dbReference type="PANTHER" id="PTHR19854">
    <property type="entry name" value="TRANSDUCIN BETA-LIKE 3"/>
    <property type="match status" value="1"/>
</dbReference>
<dbReference type="OrthoDB" id="7668193at2759"/>
<feature type="repeat" description="WD" evidence="7">
    <location>
        <begin position="64"/>
        <end position="96"/>
    </location>
</feature>
<dbReference type="STRING" id="869754.A0A1A0H4X6"/>
<comment type="function">
    <text evidence="4">Component of the ASTRA complex involved in chromatin remodeling.</text>
</comment>
<evidence type="ECO:0000256" key="4">
    <source>
        <dbReference type="ARBA" id="ARBA00037338"/>
    </source>
</evidence>
<accession>A0A1A0H4X6</accession>
<evidence type="ECO:0000256" key="1">
    <source>
        <dbReference type="ARBA" id="ARBA00022574"/>
    </source>
</evidence>
<dbReference type="RefSeq" id="XP_018709497.1">
    <property type="nucleotide sequence ID" value="XM_018856344.1"/>
</dbReference>
<organism evidence="8 9">
    <name type="scientific">Metschnikowia bicuspidata var. bicuspidata NRRL YB-4993</name>
    <dbReference type="NCBI Taxonomy" id="869754"/>
    <lineage>
        <taxon>Eukaryota</taxon>
        <taxon>Fungi</taxon>
        <taxon>Dikarya</taxon>
        <taxon>Ascomycota</taxon>
        <taxon>Saccharomycotina</taxon>
        <taxon>Pichiomycetes</taxon>
        <taxon>Metschnikowiaceae</taxon>
        <taxon>Metschnikowia</taxon>
    </lineage>
</organism>
<dbReference type="PROSITE" id="PS50082">
    <property type="entry name" value="WD_REPEATS_2"/>
    <property type="match status" value="2"/>
</dbReference>
<dbReference type="GeneID" id="30029320"/>
<dbReference type="Pfam" id="PF00400">
    <property type="entry name" value="WD40"/>
    <property type="match status" value="1"/>
</dbReference>
<keyword evidence="3" id="KW-0156">Chromatin regulator</keyword>
<dbReference type="PANTHER" id="PTHR19854:SF1">
    <property type="entry name" value="GUANINE NUCLEOTIDE-BINDING PROTEIN SUBUNIT BETA-LIKE PROTEIN 1"/>
    <property type="match status" value="1"/>
</dbReference>
<dbReference type="Gene3D" id="2.130.10.10">
    <property type="entry name" value="YVTN repeat-like/Quinoprotein amine dehydrogenase"/>
    <property type="match status" value="2"/>
</dbReference>